<feature type="active site" description="Charge relay system" evidence="5">
    <location>
        <position position="212"/>
    </location>
</feature>
<dbReference type="EMBL" id="WELI01000009">
    <property type="protein sequence ID" value="KAB7728181.1"/>
    <property type="molecule type" value="Genomic_DNA"/>
</dbReference>
<dbReference type="Pfam" id="PF00082">
    <property type="entry name" value="Peptidase_S8"/>
    <property type="match status" value="1"/>
</dbReference>
<dbReference type="InterPro" id="IPR026444">
    <property type="entry name" value="Secre_tail"/>
</dbReference>
<evidence type="ECO:0000259" key="6">
    <source>
        <dbReference type="Pfam" id="PF00082"/>
    </source>
</evidence>
<keyword evidence="3 5" id="KW-0378">Hydrolase</keyword>
<dbReference type="InterPro" id="IPR017317">
    <property type="entry name" value="Pept_S8_subtilisin_bacteroid-2"/>
</dbReference>
<protein>
    <submittedName>
        <fullName evidence="7">S8 family serine peptidase</fullName>
    </submittedName>
</protein>
<dbReference type="PANTHER" id="PTHR43806:SF67">
    <property type="entry name" value="EGF-LIKE DOMAIN-CONTAINING PROTEIN"/>
    <property type="match status" value="1"/>
</dbReference>
<dbReference type="Proteomes" id="UP000488299">
    <property type="component" value="Unassembled WGS sequence"/>
</dbReference>
<dbReference type="SUPFAM" id="SSF52743">
    <property type="entry name" value="Subtilisin-like"/>
    <property type="match status" value="1"/>
</dbReference>
<dbReference type="PROSITE" id="PS00136">
    <property type="entry name" value="SUBTILASE_ASP"/>
    <property type="match status" value="1"/>
</dbReference>
<dbReference type="PIRSF" id="PIRSF037903">
    <property type="entry name" value="Subtilisin_rel_GFO_2223"/>
    <property type="match status" value="1"/>
</dbReference>
<evidence type="ECO:0000256" key="3">
    <source>
        <dbReference type="ARBA" id="ARBA00022801"/>
    </source>
</evidence>
<dbReference type="AlphaFoldDB" id="A0A7J5TVL2"/>
<dbReference type="InterPro" id="IPR023827">
    <property type="entry name" value="Peptidase_S8_Asp-AS"/>
</dbReference>
<dbReference type="InterPro" id="IPR036852">
    <property type="entry name" value="Peptidase_S8/S53_dom_sf"/>
</dbReference>
<organism evidence="7 8">
    <name type="scientific">Rudanella paleaurantiibacter</name>
    <dbReference type="NCBI Taxonomy" id="2614655"/>
    <lineage>
        <taxon>Bacteria</taxon>
        <taxon>Pseudomonadati</taxon>
        <taxon>Bacteroidota</taxon>
        <taxon>Cytophagia</taxon>
        <taxon>Cytophagales</taxon>
        <taxon>Cytophagaceae</taxon>
        <taxon>Rudanella</taxon>
    </lineage>
</organism>
<dbReference type="Gene3D" id="3.40.50.200">
    <property type="entry name" value="Peptidase S8/S53 domain"/>
    <property type="match status" value="1"/>
</dbReference>
<sequence>MMIGLVSAGAQAQTDTGRYLVLFRDKANSPFRTTQPEQFLSARAIARRARQAITVTERDLPVNPAYVAQIRQAGAEVLYTSRWLNAALIRTSASTLQRVLALPFVKGLEYGQTIGRARVGASGQTNTAGKFGQVAAEPLPYGFSSAQLNQLGLNQLHERGFRGEGQLVAIMDSGFPNANTVSYLRPLVSENRIVATYDFVANNRNVYDDDSHGLNVLSIMAATADNQLYGGAFKASYLLLRTENAATESPIEEAYWLLGAEMADSTGADVINSSLGYTEFDPDFSAVDHTYSQMDGRTTLVSRAAQWAAESGMVVVVSAGNEGASPWRYISAPSDAVDVLAVAATTTGDVRAAFSSFGPAPDGRVKPDVAAIGQGTILGNSSGRIVSGSGTSFSSPLMASFVTTLWQAYPKLTAREIVGVVRRAGHQALNPDSQLGYGIPNFERASALAERLSYTLASPNPFSDADFVTVPWSDTPTTEPIEARLTDLTGRVLWQQTLPAERALTVSFRQLGLSPGLYLLTLNSNGTRKTVRLMKR</sequence>
<dbReference type="InterPro" id="IPR015500">
    <property type="entry name" value="Peptidase_S8_subtilisin-rel"/>
</dbReference>
<feature type="active site" description="Charge relay system" evidence="5">
    <location>
        <position position="392"/>
    </location>
</feature>
<keyword evidence="4 5" id="KW-0720">Serine protease</keyword>
<dbReference type="InterPro" id="IPR050131">
    <property type="entry name" value="Peptidase_S8_subtilisin-like"/>
</dbReference>
<dbReference type="PROSITE" id="PS51892">
    <property type="entry name" value="SUBTILASE"/>
    <property type="match status" value="1"/>
</dbReference>
<dbReference type="PRINTS" id="PR00723">
    <property type="entry name" value="SUBTILISIN"/>
</dbReference>
<keyword evidence="2 5" id="KW-0645">Protease</keyword>
<feature type="domain" description="Peptidase S8/S53" evidence="6">
    <location>
        <begin position="163"/>
        <end position="438"/>
    </location>
</feature>
<evidence type="ECO:0000313" key="7">
    <source>
        <dbReference type="EMBL" id="KAB7728181.1"/>
    </source>
</evidence>
<name>A0A7J5TVL2_9BACT</name>
<evidence type="ECO:0000313" key="8">
    <source>
        <dbReference type="Proteomes" id="UP000488299"/>
    </source>
</evidence>
<dbReference type="GO" id="GO:0004252">
    <property type="term" value="F:serine-type endopeptidase activity"/>
    <property type="evidence" value="ECO:0007669"/>
    <property type="project" value="UniProtKB-UniRule"/>
</dbReference>
<dbReference type="InterPro" id="IPR000209">
    <property type="entry name" value="Peptidase_S8/S53_dom"/>
</dbReference>
<comment type="similarity">
    <text evidence="1 5">Belongs to the peptidase S8 family.</text>
</comment>
<dbReference type="PANTHER" id="PTHR43806">
    <property type="entry name" value="PEPTIDASE S8"/>
    <property type="match status" value="1"/>
</dbReference>
<proteinExistence type="inferred from homology"/>
<gene>
    <name evidence="7" type="ORF">F5984_19405</name>
</gene>
<comment type="caution">
    <text evidence="7">The sequence shown here is derived from an EMBL/GenBank/DDBJ whole genome shotgun (WGS) entry which is preliminary data.</text>
</comment>
<dbReference type="NCBIfam" id="TIGR04183">
    <property type="entry name" value="Por_Secre_tail"/>
    <property type="match status" value="1"/>
</dbReference>
<feature type="active site" description="Charge relay system" evidence="5">
    <location>
        <position position="172"/>
    </location>
</feature>
<evidence type="ECO:0000256" key="5">
    <source>
        <dbReference type="PROSITE-ProRule" id="PRU01240"/>
    </source>
</evidence>
<keyword evidence="8" id="KW-1185">Reference proteome</keyword>
<evidence type="ECO:0000256" key="2">
    <source>
        <dbReference type="ARBA" id="ARBA00022670"/>
    </source>
</evidence>
<evidence type="ECO:0000256" key="1">
    <source>
        <dbReference type="ARBA" id="ARBA00011073"/>
    </source>
</evidence>
<dbReference type="GO" id="GO:0006508">
    <property type="term" value="P:proteolysis"/>
    <property type="evidence" value="ECO:0007669"/>
    <property type="project" value="UniProtKB-KW"/>
</dbReference>
<reference evidence="7 8" key="1">
    <citation type="submission" date="2019-10" db="EMBL/GenBank/DDBJ databases">
        <title>Rudanella paleaurantiibacter sp. nov., isolated from sludge.</title>
        <authorList>
            <person name="Xu S.Q."/>
        </authorList>
    </citation>
    <scope>NUCLEOTIDE SEQUENCE [LARGE SCALE GENOMIC DNA]</scope>
    <source>
        <strain evidence="7 8">HX-22-17</strain>
    </source>
</reference>
<accession>A0A7J5TVL2</accession>
<evidence type="ECO:0000256" key="4">
    <source>
        <dbReference type="ARBA" id="ARBA00022825"/>
    </source>
</evidence>